<dbReference type="EMBL" id="CAXKWB010021217">
    <property type="protein sequence ID" value="CAL4123051.1"/>
    <property type="molecule type" value="Genomic_DNA"/>
</dbReference>
<feature type="non-terminal residue" evidence="5">
    <location>
        <position position="196"/>
    </location>
</feature>
<feature type="transmembrane region" description="Helical" evidence="3">
    <location>
        <begin position="141"/>
        <end position="166"/>
    </location>
</feature>
<dbReference type="CDD" id="cd00037">
    <property type="entry name" value="CLECT"/>
    <property type="match status" value="1"/>
</dbReference>
<gene>
    <name evidence="5" type="ORF">MNOR_LOCUS23748</name>
</gene>
<dbReference type="PANTHER" id="PTHR46784:SF1">
    <property type="entry name" value="KILLER CELL LECTIN-LIKE RECEPTOR SUBFAMILY B MEMBER 1"/>
    <property type="match status" value="1"/>
</dbReference>
<dbReference type="InterPro" id="IPR016187">
    <property type="entry name" value="CTDL_fold"/>
</dbReference>
<accession>A0AAV2RG90</accession>
<dbReference type="InterPro" id="IPR016186">
    <property type="entry name" value="C-type_lectin-like/link_sf"/>
</dbReference>
<keyword evidence="1 3" id="KW-1133">Transmembrane helix</keyword>
<proteinExistence type="predicted"/>
<dbReference type="Proteomes" id="UP001497623">
    <property type="component" value="Unassembled WGS sequence"/>
</dbReference>
<dbReference type="SUPFAM" id="SSF56436">
    <property type="entry name" value="C-type lectin-like"/>
    <property type="match status" value="1"/>
</dbReference>
<dbReference type="PANTHER" id="PTHR46784">
    <property type="entry name" value="KILLER CELL LECTIN-LIKE RECEPTOR SUBFAMILY B MEMBER 1"/>
    <property type="match status" value="1"/>
</dbReference>
<dbReference type="InterPro" id="IPR051527">
    <property type="entry name" value="KLR_subfamily_B"/>
</dbReference>
<evidence type="ECO:0000256" key="2">
    <source>
        <dbReference type="ARBA" id="ARBA00023157"/>
    </source>
</evidence>
<dbReference type="GO" id="GO:0005886">
    <property type="term" value="C:plasma membrane"/>
    <property type="evidence" value="ECO:0007669"/>
    <property type="project" value="TreeGrafter"/>
</dbReference>
<organism evidence="5 6">
    <name type="scientific">Meganyctiphanes norvegica</name>
    <name type="common">Northern krill</name>
    <name type="synonym">Thysanopoda norvegica</name>
    <dbReference type="NCBI Taxonomy" id="48144"/>
    <lineage>
        <taxon>Eukaryota</taxon>
        <taxon>Metazoa</taxon>
        <taxon>Ecdysozoa</taxon>
        <taxon>Arthropoda</taxon>
        <taxon>Crustacea</taxon>
        <taxon>Multicrustacea</taxon>
        <taxon>Malacostraca</taxon>
        <taxon>Eumalacostraca</taxon>
        <taxon>Eucarida</taxon>
        <taxon>Euphausiacea</taxon>
        <taxon>Euphausiidae</taxon>
        <taxon>Meganyctiphanes</taxon>
    </lineage>
</organism>
<dbReference type="GO" id="GO:0009986">
    <property type="term" value="C:cell surface"/>
    <property type="evidence" value="ECO:0007669"/>
    <property type="project" value="TreeGrafter"/>
</dbReference>
<keyword evidence="3" id="KW-0472">Membrane</keyword>
<dbReference type="Gene3D" id="3.10.100.10">
    <property type="entry name" value="Mannose-Binding Protein A, subunit A"/>
    <property type="match status" value="1"/>
</dbReference>
<dbReference type="Pfam" id="PF00059">
    <property type="entry name" value="Lectin_C"/>
    <property type="match status" value="1"/>
</dbReference>
<sequence>MTESCPTNYANLGEECFWFSEGMADWDNAQTDCNLRGDILAVPSDILSFIDEINRLSPRNVPYFIGGKMDSAGQWKWQDENGSLISNRYWATGQHSELPNSKCTTVTLGYYGLQKRDCSHLLKYICTRNVNQEPPHYNNCYTIPILTTLTILLLFLIVGLSVYAYVERKRLQETVKTSVKCLVKHDSENSLYGKMK</sequence>
<evidence type="ECO:0000256" key="3">
    <source>
        <dbReference type="SAM" id="Phobius"/>
    </source>
</evidence>
<evidence type="ECO:0000313" key="5">
    <source>
        <dbReference type="EMBL" id="CAL4123051.1"/>
    </source>
</evidence>
<dbReference type="InterPro" id="IPR001304">
    <property type="entry name" value="C-type_lectin-like"/>
</dbReference>
<evidence type="ECO:0000256" key="1">
    <source>
        <dbReference type="ARBA" id="ARBA00022989"/>
    </source>
</evidence>
<protein>
    <recommendedName>
        <fullName evidence="4">C-type lectin domain-containing protein</fullName>
    </recommendedName>
</protein>
<reference evidence="5 6" key="1">
    <citation type="submission" date="2024-05" db="EMBL/GenBank/DDBJ databases">
        <authorList>
            <person name="Wallberg A."/>
        </authorList>
    </citation>
    <scope>NUCLEOTIDE SEQUENCE [LARGE SCALE GENOMIC DNA]</scope>
</reference>
<dbReference type="SMART" id="SM00034">
    <property type="entry name" value="CLECT"/>
    <property type="match status" value="1"/>
</dbReference>
<comment type="caution">
    <text evidence="5">The sequence shown here is derived from an EMBL/GenBank/DDBJ whole genome shotgun (WGS) entry which is preliminary data.</text>
</comment>
<keyword evidence="6" id="KW-1185">Reference proteome</keyword>
<keyword evidence="2" id="KW-1015">Disulfide bond</keyword>
<evidence type="ECO:0000259" key="4">
    <source>
        <dbReference type="PROSITE" id="PS50041"/>
    </source>
</evidence>
<name>A0AAV2RG90_MEGNR</name>
<dbReference type="GO" id="GO:0038023">
    <property type="term" value="F:signaling receptor activity"/>
    <property type="evidence" value="ECO:0007669"/>
    <property type="project" value="TreeGrafter"/>
</dbReference>
<feature type="domain" description="C-type lectin" evidence="4">
    <location>
        <begin position="12"/>
        <end position="127"/>
    </location>
</feature>
<dbReference type="PROSITE" id="PS50041">
    <property type="entry name" value="C_TYPE_LECTIN_2"/>
    <property type="match status" value="1"/>
</dbReference>
<keyword evidence="3" id="KW-0812">Transmembrane</keyword>
<evidence type="ECO:0000313" key="6">
    <source>
        <dbReference type="Proteomes" id="UP001497623"/>
    </source>
</evidence>
<dbReference type="AlphaFoldDB" id="A0AAV2RG90"/>